<dbReference type="Proteomes" id="UP001218188">
    <property type="component" value="Unassembled WGS sequence"/>
</dbReference>
<dbReference type="EMBL" id="JARJCM010000354">
    <property type="protein sequence ID" value="KAJ7018158.1"/>
    <property type="molecule type" value="Genomic_DNA"/>
</dbReference>
<proteinExistence type="predicted"/>
<sequence length="158" mass="18067">MAISPADYAHNHPNGRQIATYRFSPAREELLLEWVSAYLVVEFEDRLRLRQFWDCVFNDYWGTFCWSWDIETDPEPGAQRASQETSAAQAVKREAVMRQTERRIRAFINYQKRSPHRQQVREAEAAAAAAALEAADAAAIMEQITAAVALYRADMAVE</sequence>
<keyword evidence="2" id="KW-1185">Reference proteome</keyword>
<organism evidence="1 2">
    <name type="scientific">Mycena alexandri</name>
    <dbReference type="NCBI Taxonomy" id="1745969"/>
    <lineage>
        <taxon>Eukaryota</taxon>
        <taxon>Fungi</taxon>
        <taxon>Dikarya</taxon>
        <taxon>Basidiomycota</taxon>
        <taxon>Agaricomycotina</taxon>
        <taxon>Agaricomycetes</taxon>
        <taxon>Agaricomycetidae</taxon>
        <taxon>Agaricales</taxon>
        <taxon>Marasmiineae</taxon>
        <taxon>Mycenaceae</taxon>
        <taxon>Mycena</taxon>
    </lineage>
</organism>
<gene>
    <name evidence="1" type="ORF">C8F04DRAFT_1199338</name>
</gene>
<name>A0AAD6WL80_9AGAR</name>
<evidence type="ECO:0000313" key="1">
    <source>
        <dbReference type="EMBL" id="KAJ7018158.1"/>
    </source>
</evidence>
<comment type="caution">
    <text evidence="1">The sequence shown here is derived from an EMBL/GenBank/DDBJ whole genome shotgun (WGS) entry which is preliminary data.</text>
</comment>
<accession>A0AAD6WL80</accession>
<protein>
    <submittedName>
        <fullName evidence="1">Uncharacterized protein</fullName>
    </submittedName>
</protein>
<reference evidence="1" key="1">
    <citation type="submission" date="2023-03" db="EMBL/GenBank/DDBJ databases">
        <title>Massive genome expansion in bonnet fungi (Mycena s.s.) driven by repeated elements and novel gene families across ecological guilds.</title>
        <authorList>
            <consortium name="Lawrence Berkeley National Laboratory"/>
            <person name="Harder C.B."/>
            <person name="Miyauchi S."/>
            <person name="Viragh M."/>
            <person name="Kuo A."/>
            <person name="Thoen E."/>
            <person name="Andreopoulos B."/>
            <person name="Lu D."/>
            <person name="Skrede I."/>
            <person name="Drula E."/>
            <person name="Henrissat B."/>
            <person name="Morin E."/>
            <person name="Kohler A."/>
            <person name="Barry K."/>
            <person name="LaButti K."/>
            <person name="Morin E."/>
            <person name="Salamov A."/>
            <person name="Lipzen A."/>
            <person name="Mereny Z."/>
            <person name="Hegedus B."/>
            <person name="Baldrian P."/>
            <person name="Stursova M."/>
            <person name="Weitz H."/>
            <person name="Taylor A."/>
            <person name="Grigoriev I.V."/>
            <person name="Nagy L.G."/>
            <person name="Martin F."/>
            <person name="Kauserud H."/>
        </authorList>
    </citation>
    <scope>NUCLEOTIDE SEQUENCE</scope>
    <source>
        <strain evidence="1">CBHHK200</strain>
    </source>
</reference>
<evidence type="ECO:0000313" key="2">
    <source>
        <dbReference type="Proteomes" id="UP001218188"/>
    </source>
</evidence>
<dbReference type="AlphaFoldDB" id="A0AAD6WL80"/>